<evidence type="ECO:0000313" key="5">
    <source>
        <dbReference type="EMBL" id="KXO89096.1"/>
    </source>
</evidence>
<gene>
    <name evidence="5" type="ORF">AXK61_10795</name>
</gene>
<dbReference type="Proteomes" id="UP000070409">
    <property type="component" value="Unassembled WGS sequence"/>
</dbReference>
<dbReference type="PROSITE" id="PS51257">
    <property type="entry name" value="PROKAR_LIPOPROTEIN"/>
    <property type="match status" value="1"/>
</dbReference>
<protein>
    <submittedName>
        <fullName evidence="5">Uncharacterized protein</fullName>
    </submittedName>
</protein>
<dbReference type="Pfam" id="PF24088">
    <property type="entry name" value="DUF7373"/>
    <property type="match status" value="1"/>
</dbReference>
<dbReference type="EMBL" id="LSRE01000050">
    <property type="protein sequence ID" value="KXO89096.1"/>
    <property type="molecule type" value="Genomic_DNA"/>
</dbReference>
<evidence type="ECO:0000259" key="4">
    <source>
        <dbReference type="Pfam" id="PF24092"/>
    </source>
</evidence>
<proteinExistence type="predicted"/>
<comment type="caution">
    <text evidence="5">The sequence shown here is derived from an EMBL/GenBank/DDBJ whole genome shotgun (WGS) entry which is preliminary data.</text>
</comment>
<name>A0A137YT00_9ACTN</name>
<accession>A0A137YT00</accession>
<dbReference type="InterPro" id="IPR056463">
    <property type="entry name" value="DUF7373_C"/>
</dbReference>
<dbReference type="RefSeq" id="WP_068747043.1">
    <property type="nucleotide sequence ID" value="NZ_LSRE01000050.1"/>
</dbReference>
<keyword evidence="6" id="KW-1185">Reference proteome</keyword>
<feature type="domain" description="DUF7373" evidence="3">
    <location>
        <begin position="60"/>
        <end position="240"/>
    </location>
</feature>
<organism evidence="5 6">
    <name type="scientific">Tsukamurella pseudospumae</name>
    <dbReference type="NCBI Taxonomy" id="239498"/>
    <lineage>
        <taxon>Bacteria</taxon>
        <taxon>Bacillati</taxon>
        <taxon>Actinomycetota</taxon>
        <taxon>Actinomycetes</taxon>
        <taxon>Mycobacteriales</taxon>
        <taxon>Tsukamurellaceae</taxon>
        <taxon>Tsukamurella</taxon>
    </lineage>
</organism>
<evidence type="ECO:0000259" key="3">
    <source>
        <dbReference type="Pfam" id="PF24088"/>
    </source>
</evidence>
<evidence type="ECO:0000256" key="2">
    <source>
        <dbReference type="SAM" id="SignalP"/>
    </source>
</evidence>
<keyword evidence="2" id="KW-0732">Signal</keyword>
<reference evidence="5 6" key="1">
    <citation type="submission" date="2016-02" db="EMBL/GenBank/DDBJ databases">
        <authorList>
            <person name="Teng J.L."/>
            <person name="Tang Y."/>
            <person name="Huang Y."/>
            <person name="Guo F."/>
            <person name="Wei W."/>
            <person name="Chen J.H."/>
            <person name="Wong S.Y."/>
            <person name="Lau S.K."/>
            <person name="Woo P.C."/>
        </authorList>
    </citation>
    <scope>NUCLEOTIDE SEQUENCE [LARGE SCALE GENOMIC DNA]</scope>
    <source>
        <strain evidence="5 6">JCM 13375</strain>
    </source>
</reference>
<feature type="region of interest" description="Disordered" evidence="1">
    <location>
        <begin position="28"/>
        <end position="52"/>
    </location>
</feature>
<feature type="signal peptide" evidence="2">
    <location>
        <begin position="1"/>
        <end position="20"/>
    </location>
</feature>
<evidence type="ECO:0000256" key="1">
    <source>
        <dbReference type="SAM" id="MobiDB-lite"/>
    </source>
</evidence>
<sequence>MKRSVVPALALALAAATLTACSTTVPGIASDSAGNSPGPVIPTGLDVGQNPTTLRDIPPSSTDGGWIVEGNRMGDALIQVSDVDPRLKIGGVALRSYPVLDGLNLSDRVPDATASAFSRNKMHVGMTTTRGDKLEKPTVALRVGLYRFDDAATAAKALDAVEAGAGSQRRIVGIDGVFATEFKPGTVDSYRAEGPFVINVSGTAPTTGEATGFVSKAYALQVPKVQRFQPTPVSSVQTLPSDDGGILARTVYEANPPIYAKEIANNYYDLAGLVLRVEDVSDADMYRAAGVDAVGQGKTVVFRARDTAAAAKLLADRRSHADPTKTTPVAVPAGLLTVNCGQYTDDGTVGCSGQVGRYVFSLSTDTALDAVQTAAAQYTILAKNP</sequence>
<feature type="domain" description="DUF7373" evidence="4">
    <location>
        <begin position="247"/>
        <end position="384"/>
    </location>
</feature>
<evidence type="ECO:0000313" key="6">
    <source>
        <dbReference type="Proteomes" id="UP000070409"/>
    </source>
</evidence>
<feature type="chain" id="PRO_5046924790" evidence="2">
    <location>
        <begin position="21"/>
        <end position="385"/>
    </location>
</feature>
<dbReference type="InterPro" id="IPR055797">
    <property type="entry name" value="DUF7373"/>
</dbReference>
<dbReference type="Pfam" id="PF24092">
    <property type="entry name" value="DUF7373_C"/>
    <property type="match status" value="1"/>
</dbReference>